<keyword evidence="1" id="KW-0812">Transmembrane</keyword>
<dbReference type="Gene3D" id="2.70.70.10">
    <property type="entry name" value="Glucose Permease (Domain IIA)"/>
    <property type="match status" value="1"/>
</dbReference>
<name>A0A412G5P8_9FIRM</name>
<dbReference type="Proteomes" id="UP000284178">
    <property type="component" value="Unassembled WGS sequence"/>
</dbReference>
<dbReference type="RefSeq" id="WP_117893503.1">
    <property type="nucleotide sequence ID" value="NZ_CABJCV010000002.1"/>
</dbReference>
<accession>A0A412G5P8</accession>
<dbReference type="AlphaFoldDB" id="A0A412G5P8"/>
<comment type="caution">
    <text evidence="3">The sequence shown here is derived from an EMBL/GenBank/DDBJ whole genome shotgun (WGS) entry which is preliminary data.</text>
</comment>
<reference evidence="3 4" key="1">
    <citation type="submission" date="2018-08" db="EMBL/GenBank/DDBJ databases">
        <title>A genome reference for cultivated species of the human gut microbiota.</title>
        <authorList>
            <person name="Zou Y."/>
            <person name="Xue W."/>
            <person name="Luo G."/>
        </authorList>
    </citation>
    <scope>NUCLEOTIDE SEQUENCE [LARGE SCALE GENOMIC DNA]</scope>
    <source>
        <strain evidence="3 4">AF24-29</strain>
    </source>
</reference>
<dbReference type="InterPro" id="IPR011055">
    <property type="entry name" value="Dup_hybrid_motif"/>
</dbReference>
<keyword evidence="4" id="KW-1185">Reference proteome</keyword>
<dbReference type="EMBL" id="QRUP01000002">
    <property type="protein sequence ID" value="RGR76352.1"/>
    <property type="molecule type" value="Genomic_DNA"/>
</dbReference>
<evidence type="ECO:0000313" key="4">
    <source>
        <dbReference type="Proteomes" id="UP000284178"/>
    </source>
</evidence>
<dbReference type="SUPFAM" id="SSF51261">
    <property type="entry name" value="Duplicated hybrid motif"/>
    <property type="match status" value="1"/>
</dbReference>
<evidence type="ECO:0000313" key="3">
    <source>
        <dbReference type="EMBL" id="RGR76352.1"/>
    </source>
</evidence>
<dbReference type="GeneID" id="83014391"/>
<keyword evidence="1" id="KW-0472">Membrane</keyword>
<evidence type="ECO:0000259" key="2">
    <source>
        <dbReference type="Pfam" id="PF01551"/>
    </source>
</evidence>
<feature type="transmembrane region" description="Helical" evidence="1">
    <location>
        <begin position="30"/>
        <end position="53"/>
    </location>
</feature>
<keyword evidence="1" id="KW-1133">Transmembrane helix</keyword>
<dbReference type="InterPro" id="IPR016047">
    <property type="entry name" value="M23ase_b-sheet_dom"/>
</dbReference>
<feature type="domain" description="M23ase beta-sheet core" evidence="2">
    <location>
        <begin position="113"/>
        <end position="176"/>
    </location>
</feature>
<gene>
    <name evidence="3" type="ORF">DWY25_03075</name>
</gene>
<proteinExistence type="predicted"/>
<evidence type="ECO:0000256" key="1">
    <source>
        <dbReference type="SAM" id="Phobius"/>
    </source>
</evidence>
<dbReference type="Pfam" id="PF01551">
    <property type="entry name" value="Peptidase_M23"/>
    <property type="match status" value="1"/>
</dbReference>
<sequence length="199" mass="21917">MSEIKHIRKRISARRKTPGPRAYEAPGSPLFTLIYGLAMLAMVGASLGLGWMINEKQQWVDPKPVLQQIEVLSEKLHLKSLSAWLPFEKWFGKEQPVAAAVSYELIQDHYYKPASGNQVQSIADGVVLYIGEQESGSIVMVKQDNGVLVTYGALQEVQVHLNDRILKGTALGAVQDAVYLEFSEQGQPVTLERAIGNAG</sequence>
<organism evidence="3 4">
    <name type="scientific">Holdemania filiformis</name>
    <dbReference type="NCBI Taxonomy" id="61171"/>
    <lineage>
        <taxon>Bacteria</taxon>
        <taxon>Bacillati</taxon>
        <taxon>Bacillota</taxon>
        <taxon>Erysipelotrichia</taxon>
        <taxon>Erysipelotrichales</taxon>
        <taxon>Erysipelotrichaceae</taxon>
        <taxon>Holdemania</taxon>
    </lineage>
</organism>
<protein>
    <recommendedName>
        <fullName evidence="2">M23ase beta-sheet core domain-containing protein</fullName>
    </recommendedName>
</protein>